<dbReference type="Pfam" id="PF12836">
    <property type="entry name" value="HHH_3"/>
    <property type="match status" value="1"/>
</dbReference>
<dbReference type="InterPro" id="IPR019554">
    <property type="entry name" value="Soluble_ligand-bd"/>
</dbReference>
<dbReference type="InterPro" id="IPR051675">
    <property type="entry name" value="Endo/Exo/Phosphatase_dom_1"/>
</dbReference>
<dbReference type="Gene3D" id="1.10.150.320">
    <property type="entry name" value="Photosystem II 12 kDa extrinsic protein"/>
    <property type="match status" value="1"/>
</dbReference>
<evidence type="ECO:0000313" key="2">
    <source>
        <dbReference type="EMBL" id="KUK46009.1"/>
    </source>
</evidence>
<accession>A0A101FX31</accession>
<feature type="domain" description="Helix-hairpin-helix DNA-binding motif class 1" evidence="1">
    <location>
        <begin position="149"/>
        <end position="168"/>
    </location>
</feature>
<dbReference type="GO" id="GO:0015628">
    <property type="term" value="P:protein secretion by the type II secretion system"/>
    <property type="evidence" value="ECO:0007669"/>
    <property type="project" value="TreeGrafter"/>
</dbReference>
<organism evidence="2 3">
    <name type="scientific">Anaerolinea thermophila</name>
    <dbReference type="NCBI Taxonomy" id="167964"/>
    <lineage>
        <taxon>Bacteria</taxon>
        <taxon>Bacillati</taxon>
        <taxon>Chloroflexota</taxon>
        <taxon>Anaerolineae</taxon>
        <taxon>Anaerolineales</taxon>
        <taxon>Anaerolineaceae</taxon>
        <taxon>Anaerolinea</taxon>
    </lineage>
</organism>
<dbReference type="EMBL" id="LGFU01000092">
    <property type="protein sequence ID" value="KUK46009.1"/>
    <property type="molecule type" value="Genomic_DNA"/>
</dbReference>
<feature type="domain" description="Helix-hairpin-helix DNA-binding motif class 1" evidence="1">
    <location>
        <begin position="179"/>
        <end position="198"/>
    </location>
</feature>
<protein>
    <submittedName>
        <fullName evidence="2">Putative competence protein comEA</fullName>
    </submittedName>
</protein>
<reference evidence="2 3" key="1">
    <citation type="journal article" date="2015" name="MBio">
        <title>Genome-Resolved Metagenomic Analysis Reveals Roles for Candidate Phyla and Other Microbial Community Members in Biogeochemical Transformations in Oil Reservoirs.</title>
        <authorList>
            <person name="Hu P."/>
            <person name="Tom L."/>
            <person name="Singh A."/>
            <person name="Thomas B.C."/>
            <person name="Baker B.J."/>
            <person name="Piceno Y.M."/>
            <person name="Andersen G.L."/>
            <person name="Banfield J.F."/>
        </authorList>
    </citation>
    <scope>NUCLEOTIDE SEQUENCE [LARGE SCALE GENOMIC DNA]</scope>
    <source>
        <strain evidence="2">46_16</strain>
    </source>
</reference>
<proteinExistence type="predicted"/>
<dbReference type="SUPFAM" id="SSF47781">
    <property type="entry name" value="RuvA domain 2-like"/>
    <property type="match status" value="1"/>
</dbReference>
<evidence type="ECO:0000313" key="3">
    <source>
        <dbReference type="Proteomes" id="UP000064249"/>
    </source>
</evidence>
<evidence type="ECO:0000259" key="1">
    <source>
        <dbReference type="SMART" id="SM00278"/>
    </source>
</evidence>
<dbReference type="Gene3D" id="3.10.560.10">
    <property type="entry name" value="Outer membrane lipoprotein wza domain like"/>
    <property type="match status" value="1"/>
</dbReference>
<dbReference type="PANTHER" id="PTHR21180:SF32">
    <property type="entry name" value="ENDONUCLEASE_EXONUCLEASE_PHOSPHATASE FAMILY DOMAIN-CONTAINING PROTEIN 1"/>
    <property type="match status" value="1"/>
</dbReference>
<dbReference type="Proteomes" id="UP000064249">
    <property type="component" value="Unassembled WGS sequence"/>
</dbReference>
<sequence length="203" mass="22078">MKQYQHIIFGVLFGLLAAGLILLISKPVEGEPISLSPAPTPTNTLAPKPTSTEVPILVQVEGEVNNPGIYSLQQNARLEDLIDLAGGLTDYADNNRINRALLLRDGDYIFIPGFDEEIPNIARNAPINLSEDSENFYNYPLNINEADQLALESLPGIGPAKAADIIAYRQMLGTFTSLEDLLDISGIGPATLDSLREYLICEP</sequence>
<gene>
    <name evidence="2" type="ORF">XD73_1118</name>
</gene>
<dbReference type="PANTHER" id="PTHR21180">
    <property type="entry name" value="ENDONUCLEASE/EXONUCLEASE/PHOSPHATASE FAMILY DOMAIN-CONTAINING PROTEIN 1"/>
    <property type="match status" value="1"/>
</dbReference>
<dbReference type="InterPro" id="IPR003583">
    <property type="entry name" value="Hlx-hairpin-Hlx_DNA-bd_motif"/>
</dbReference>
<dbReference type="GO" id="GO:0003677">
    <property type="term" value="F:DNA binding"/>
    <property type="evidence" value="ECO:0007669"/>
    <property type="project" value="InterPro"/>
</dbReference>
<dbReference type="GO" id="GO:0015627">
    <property type="term" value="C:type II protein secretion system complex"/>
    <property type="evidence" value="ECO:0007669"/>
    <property type="project" value="TreeGrafter"/>
</dbReference>
<dbReference type="SMART" id="SM00278">
    <property type="entry name" value="HhH1"/>
    <property type="match status" value="2"/>
</dbReference>
<comment type="caution">
    <text evidence="2">The sequence shown here is derived from an EMBL/GenBank/DDBJ whole genome shotgun (WGS) entry which is preliminary data.</text>
</comment>
<dbReference type="GO" id="GO:0006281">
    <property type="term" value="P:DNA repair"/>
    <property type="evidence" value="ECO:0007669"/>
    <property type="project" value="InterPro"/>
</dbReference>
<name>A0A101FX31_9CHLR</name>
<dbReference type="AlphaFoldDB" id="A0A101FX31"/>
<dbReference type="InterPro" id="IPR010994">
    <property type="entry name" value="RuvA_2-like"/>
</dbReference>
<dbReference type="Pfam" id="PF10531">
    <property type="entry name" value="SLBB"/>
    <property type="match status" value="1"/>
</dbReference>